<dbReference type="EMBL" id="JAMYWD010000003">
    <property type="protein sequence ID" value="KAJ4976341.1"/>
    <property type="molecule type" value="Genomic_DNA"/>
</dbReference>
<evidence type="ECO:0000313" key="2">
    <source>
        <dbReference type="Proteomes" id="UP001141806"/>
    </source>
</evidence>
<comment type="caution">
    <text evidence="1">The sequence shown here is derived from an EMBL/GenBank/DDBJ whole genome shotgun (WGS) entry which is preliminary data.</text>
</comment>
<proteinExistence type="predicted"/>
<keyword evidence="2" id="KW-1185">Reference proteome</keyword>
<accession>A0A9Q0KU62</accession>
<name>A0A9Q0KU62_9MAGN</name>
<sequence>MGLASGSVSTGKLRIPMIAKGCPLEPISTYIIDILSSNPFGMDISATFTAITGWIEDMEADLESDVCKGMSSVNRPVDEGCYGAVADEGVVPLDDDHITATSKEEFKVDFFQSRAMWPGKGCFCMRWEHLHSCGGRWKSGWGQMRSFASRMPR</sequence>
<organism evidence="1 2">
    <name type="scientific">Protea cynaroides</name>
    <dbReference type="NCBI Taxonomy" id="273540"/>
    <lineage>
        <taxon>Eukaryota</taxon>
        <taxon>Viridiplantae</taxon>
        <taxon>Streptophyta</taxon>
        <taxon>Embryophyta</taxon>
        <taxon>Tracheophyta</taxon>
        <taxon>Spermatophyta</taxon>
        <taxon>Magnoliopsida</taxon>
        <taxon>Proteales</taxon>
        <taxon>Proteaceae</taxon>
        <taxon>Protea</taxon>
    </lineage>
</organism>
<reference evidence="1" key="1">
    <citation type="journal article" date="2023" name="Plant J.">
        <title>The genome of the king protea, Protea cynaroides.</title>
        <authorList>
            <person name="Chang J."/>
            <person name="Duong T.A."/>
            <person name="Schoeman C."/>
            <person name="Ma X."/>
            <person name="Roodt D."/>
            <person name="Barker N."/>
            <person name="Li Z."/>
            <person name="Van de Peer Y."/>
            <person name="Mizrachi E."/>
        </authorList>
    </citation>
    <scope>NUCLEOTIDE SEQUENCE</scope>
    <source>
        <tissue evidence="1">Young leaves</tissue>
    </source>
</reference>
<dbReference type="Proteomes" id="UP001141806">
    <property type="component" value="Unassembled WGS sequence"/>
</dbReference>
<protein>
    <submittedName>
        <fullName evidence="1">Uncharacterized protein</fullName>
    </submittedName>
</protein>
<evidence type="ECO:0000313" key="1">
    <source>
        <dbReference type="EMBL" id="KAJ4976341.1"/>
    </source>
</evidence>
<gene>
    <name evidence="1" type="ORF">NE237_001447</name>
</gene>
<dbReference type="AlphaFoldDB" id="A0A9Q0KU62"/>